<feature type="transmembrane region" description="Helical" evidence="14">
    <location>
        <begin position="254"/>
        <end position="274"/>
    </location>
</feature>
<dbReference type="AlphaFoldDB" id="A0A834YV04"/>
<dbReference type="FunFam" id="3.30.430.20:FF:000001">
    <property type="entry name" value="cysteine-rich repeat secretory protein 3"/>
    <property type="match status" value="1"/>
</dbReference>
<dbReference type="GO" id="GO:0009506">
    <property type="term" value="C:plasmodesma"/>
    <property type="evidence" value="ECO:0007669"/>
    <property type="project" value="UniProtKB-SubCell"/>
</dbReference>
<keyword evidence="2" id="KW-0813">Transport</keyword>
<dbReference type="InterPro" id="IPR038408">
    <property type="entry name" value="GNK2_sf"/>
</dbReference>
<keyword evidence="8" id="KW-0965">Cell junction</keyword>
<feature type="chain" id="PRO_5032770689" description="Gnk2-homologous domain-containing protein" evidence="15">
    <location>
        <begin position="25"/>
        <end position="282"/>
    </location>
</feature>
<evidence type="ECO:0000256" key="14">
    <source>
        <dbReference type="SAM" id="Phobius"/>
    </source>
</evidence>
<evidence type="ECO:0000256" key="9">
    <source>
        <dbReference type="ARBA" id="ARBA00022989"/>
    </source>
</evidence>
<dbReference type="PANTHER" id="PTHR32080:SF24">
    <property type="entry name" value="PLASMODESMATA-LOCATED PROTEIN 2"/>
    <property type="match status" value="1"/>
</dbReference>
<evidence type="ECO:0000256" key="15">
    <source>
        <dbReference type="SAM" id="SignalP"/>
    </source>
</evidence>
<evidence type="ECO:0000256" key="3">
    <source>
        <dbReference type="ARBA" id="ARBA00022475"/>
    </source>
</evidence>
<comment type="subcellular location">
    <subcellularLocation>
        <location evidence="12">Cell junction</location>
        <location evidence="12">Plasmodesma</location>
    </subcellularLocation>
    <subcellularLocation>
        <location evidence="1">Cell membrane</location>
        <topology evidence="1">Single-pass type I membrane protein</topology>
    </subcellularLocation>
</comment>
<keyword evidence="7" id="KW-0677">Repeat</keyword>
<comment type="caution">
    <text evidence="17">The sequence shown here is derived from an EMBL/GenBank/DDBJ whole genome shotgun (WGS) entry which is preliminary data.</text>
</comment>
<protein>
    <recommendedName>
        <fullName evidence="16">Gnk2-homologous domain-containing protein</fullName>
    </recommendedName>
</protein>
<reference evidence="17 18" key="1">
    <citation type="submission" date="2020-04" db="EMBL/GenBank/DDBJ databases">
        <title>Plant Genome Project.</title>
        <authorList>
            <person name="Zhang R.-G."/>
        </authorList>
    </citation>
    <scope>NUCLEOTIDE SEQUENCE [LARGE SCALE GENOMIC DNA]</scope>
    <source>
        <strain evidence="17">YNK0</strain>
        <tissue evidence="17">Leaf</tissue>
    </source>
</reference>
<keyword evidence="11" id="KW-1015">Disulfide bond</keyword>
<dbReference type="PROSITE" id="PS51473">
    <property type="entry name" value="GNK2"/>
    <property type="match status" value="2"/>
</dbReference>
<dbReference type="FunFam" id="3.30.430.20:FF:000008">
    <property type="entry name" value="cysteine-rich repeat secretory protein 3"/>
    <property type="match status" value="1"/>
</dbReference>
<keyword evidence="4" id="KW-0945">Host-virus interaction</keyword>
<organism evidence="17 18">
    <name type="scientific">Tetracentron sinense</name>
    <name type="common">Spur-leaf</name>
    <dbReference type="NCBI Taxonomy" id="13715"/>
    <lineage>
        <taxon>Eukaryota</taxon>
        <taxon>Viridiplantae</taxon>
        <taxon>Streptophyta</taxon>
        <taxon>Embryophyta</taxon>
        <taxon>Tracheophyta</taxon>
        <taxon>Spermatophyta</taxon>
        <taxon>Magnoliopsida</taxon>
        <taxon>Trochodendrales</taxon>
        <taxon>Trochodendraceae</taxon>
        <taxon>Tetracentron</taxon>
    </lineage>
</organism>
<evidence type="ECO:0000256" key="2">
    <source>
        <dbReference type="ARBA" id="ARBA00022448"/>
    </source>
</evidence>
<evidence type="ECO:0000256" key="12">
    <source>
        <dbReference type="ARBA" id="ARBA00024184"/>
    </source>
</evidence>
<evidence type="ECO:0000256" key="5">
    <source>
        <dbReference type="ARBA" id="ARBA00022692"/>
    </source>
</evidence>
<feature type="signal peptide" evidence="15">
    <location>
        <begin position="1"/>
        <end position="24"/>
    </location>
</feature>
<dbReference type="GO" id="GO:0010497">
    <property type="term" value="P:plasmodesmata-mediated intercellular transport"/>
    <property type="evidence" value="ECO:0007669"/>
    <property type="project" value="UniProtKB-ARBA"/>
</dbReference>
<dbReference type="OMA" id="YTANYES"/>
<feature type="domain" description="Gnk2-homologous" evidence="16">
    <location>
        <begin position="29"/>
        <end position="132"/>
    </location>
</feature>
<comment type="similarity">
    <text evidence="13">Belongs to the cysteine-rich repeat secretory protein family. Plasmodesmata-located proteins (PDLD) subfamily.</text>
</comment>
<dbReference type="InterPro" id="IPR002902">
    <property type="entry name" value="GNK2"/>
</dbReference>
<evidence type="ECO:0000313" key="18">
    <source>
        <dbReference type="Proteomes" id="UP000655225"/>
    </source>
</evidence>
<keyword evidence="6 15" id="KW-0732">Signal</keyword>
<dbReference type="InterPro" id="IPR051378">
    <property type="entry name" value="Cell2Cell_Antifungal"/>
</dbReference>
<dbReference type="EMBL" id="JABCRI010000016">
    <property type="protein sequence ID" value="KAF8392136.1"/>
    <property type="molecule type" value="Genomic_DNA"/>
</dbReference>
<name>A0A834YV04_TETSI</name>
<dbReference type="CDD" id="cd23509">
    <property type="entry name" value="Gnk2-like"/>
    <property type="match status" value="2"/>
</dbReference>
<dbReference type="OrthoDB" id="1926347at2759"/>
<dbReference type="Pfam" id="PF01657">
    <property type="entry name" value="Stress-antifung"/>
    <property type="match status" value="2"/>
</dbReference>
<dbReference type="PANTHER" id="PTHR32080">
    <property type="entry name" value="ANTIFUNGAL PROTEIN GINKBILOBIN-2-LIKE"/>
    <property type="match status" value="1"/>
</dbReference>
<dbReference type="GO" id="GO:0005886">
    <property type="term" value="C:plasma membrane"/>
    <property type="evidence" value="ECO:0007669"/>
    <property type="project" value="UniProtKB-SubCell"/>
</dbReference>
<evidence type="ECO:0000256" key="8">
    <source>
        <dbReference type="ARBA" id="ARBA00022949"/>
    </source>
</evidence>
<evidence type="ECO:0000256" key="4">
    <source>
        <dbReference type="ARBA" id="ARBA00022581"/>
    </source>
</evidence>
<sequence length="282" mass="30300">MGFYLLSLTLVLLSGFGFLPSVKTASDYTTLVYKGCANQTFTDPTGVYSQTLSALFTSLISQSSKYKFFKTTSNGGQTTISGLFQCRGDLSNVDCYNCVSRIPEMSNSLCGNTIAARIQLLGCYILYENSGFPQISGLELLYKTCSSSQAVGSGFEERRDSAFSAVESGVVSSNGFYTTSYESMYVLAQCEGDLGTSDCGECVKTAVQRAQVECGSSISGQAYLDRCYVTYSYYPNGVSKKSFSGTGQSTEKTIAIVMGGAAAVGFGVVCLMFLRSMMKKDY</sequence>
<evidence type="ECO:0000256" key="7">
    <source>
        <dbReference type="ARBA" id="ARBA00022737"/>
    </source>
</evidence>
<keyword evidence="9 14" id="KW-1133">Transmembrane helix</keyword>
<keyword evidence="10 14" id="KW-0472">Membrane</keyword>
<evidence type="ECO:0000256" key="11">
    <source>
        <dbReference type="ARBA" id="ARBA00023157"/>
    </source>
</evidence>
<evidence type="ECO:0000256" key="10">
    <source>
        <dbReference type="ARBA" id="ARBA00023136"/>
    </source>
</evidence>
<gene>
    <name evidence="17" type="ORF">HHK36_022478</name>
</gene>
<keyword evidence="3" id="KW-1003">Cell membrane</keyword>
<evidence type="ECO:0000259" key="16">
    <source>
        <dbReference type="PROSITE" id="PS51473"/>
    </source>
</evidence>
<dbReference type="GO" id="GO:0046739">
    <property type="term" value="P:transport of virus in multicellular host"/>
    <property type="evidence" value="ECO:0007669"/>
    <property type="project" value="TreeGrafter"/>
</dbReference>
<evidence type="ECO:0000256" key="13">
    <source>
        <dbReference type="ARBA" id="ARBA00038393"/>
    </source>
</evidence>
<feature type="domain" description="Gnk2-homologous" evidence="16">
    <location>
        <begin position="137"/>
        <end position="236"/>
    </location>
</feature>
<evidence type="ECO:0000256" key="6">
    <source>
        <dbReference type="ARBA" id="ARBA00022729"/>
    </source>
</evidence>
<dbReference type="Gene3D" id="3.30.430.20">
    <property type="entry name" value="Gnk2 domain, C-X8-C-X2-C motif"/>
    <property type="match status" value="2"/>
</dbReference>
<proteinExistence type="inferred from homology"/>
<evidence type="ECO:0000256" key="1">
    <source>
        <dbReference type="ARBA" id="ARBA00004251"/>
    </source>
</evidence>
<evidence type="ECO:0000313" key="17">
    <source>
        <dbReference type="EMBL" id="KAF8392136.1"/>
    </source>
</evidence>
<accession>A0A834YV04</accession>
<dbReference type="Proteomes" id="UP000655225">
    <property type="component" value="Unassembled WGS sequence"/>
</dbReference>
<keyword evidence="5 14" id="KW-0812">Transmembrane</keyword>
<keyword evidence="18" id="KW-1185">Reference proteome</keyword>